<comment type="caution">
    <text evidence="16">The sequence shown here is derived from an EMBL/GenBank/DDBJ whole genome shotgun (WGS) entry which is preliminary data.</text>
</comment>
<dbReference type="GO" id="GO:0006094">
    <property type="term" value="P:gluconeogenesis"/>
    <property type="evidence" value="ECO:0007669"/>
    <property type="project" value="UniProtKB-UniRule"/>
</dbReference>
<evidence type="ECO:0000256" key="13">
    <source>
        <dbReference type="RuleBase" id="RU000508"/>
    </source>
</evidence>
<proteinExistence type="inferred from homology"/>
<dbReference type="NCBIfam" id="NF006779">
    <property type="entry name" value="PRK09293.1-3"/>
    <property type="match status" value="1"/>
</dbReference>
<feature type="binding site" evidence="12">
    <location>
        <begin position="118"/>
        <end position="121"/>
    </location>
    <ligand>
        <name>substrate</name>
    </ligand>
</feature>
<comment type="cofactor">
    <cofactor evidence="12">
        <name>Mg(2+)</name>
        <dbReference type="ChEBI" id="CHEBI:18420"/>
    </cofactor>
    <text evidence="12">Binds 2 magnesium ions per subunit.</text>
</comment>
<dbReference type="EMBL" id="AHIH01000001">
    <property type="protein sequence ID" value="EHN71622.1"/>
    <property type="molecule type" value="Genomic_DNA"/>
</dbReference>
<evidence type="ECO:0000256" key="10">
    <source>
        <dbReference type="ARBA" id="ARBA00072069"/>
    </source>
</evidence>
<dbReference type="EC" id="3.1.3.11" evidence="4 12"/>
<sequence length="336" mass="37305">MSEIRTLGEFIVAKQHDFPHASGELSSLIGSIKLAAKIVNREINKAGLVDITGASGEENIQGEQQQKLDVYANDKFKAALEARDQVCGVASEEEDEAVAFNKELNKNAKYVVLMDPLDGSSNIDVNVSVGTIFSIYRRISPIGTPATEEDFLQPGHKQVAAGYIIYGSSTMLVYTTGNGVHGFTYDPSLGVFCLSHENMQVPKDGNIYSINEGNYIRFPEGIKQYLKFCQESKPEDNRPYTSRYIGSLVADFHRNLLKGGIYLYPSTQAYPNGKLRLLYECNPMAMLIEEAGGKATDGEQRILDIKPSELHQRVPFFVGSTNMVDKVHAFLDEWRD</sequence>
<evidence type="ECO:0000256" key="1">
    <source>
        <dbReference type="ARBA" id="ARBA00001273"/>
    </source>
</evidence>
<dbReference type="InterPro" id="IPR000146">
    <property type="entry name" value="FBPase_class-1"/>
</dbReference>
<dbReference type="Pfam" id="PF18913">
    <property type="entry name" value="FBPase_C"/>
    <property type="match status" value="1"/>
</dbReference>
<feature type="binding site" evidence="12">
    <location>
        <position position="244"/>
    </location>
    <ligand>
        <name>substrate</name>
    </ligand>
</feature>
<dbReference type="Gene3D" id="3.40.190.80">
    <property type="match status" value="1"/>
</dbReference>
<dbReference type="GO" id="GO:0006000">
    <property type="term" value="P:fructose metabolic process"/>
    <property type="evidence" value="ECO:0007669"/>
    <property type="project" value="TreeGrafter"/>
</dbReference>
<evidence type="ECO:0000256" key="6">
    <source>
        <dbReference type="ARBA" id="ARBA00022723"/>
    </source>
</evidence>
<dbReference type="GO" id="GO:0030388">
    <property type="term" value="P:fructose 1,6-bisphosphate metabolic process"/>
    <property type="evidence" value="ECO:0007669"/>
    <property type="project" value="TreeGrafter"/>
</dbReference>
<feature type="binding site" evidence="12">
    <location>
        <position position="274"/>
    </location>
    <ligand>
        <name>substrate</name>
    </ligand>
</feature>
<evidence type="ECO:0000256" key="5">
    <source>
        <dbReference type="ARBA" id="ARBA00022490"/>
    </source>
</evidence>
<dbReference type="PIRSF" id="PIRSF500210">
    <property type="entry name" value="FBPtase"/>
    <property type="match status" value="1"/>
</dbReference>
<evidence type="ECO:0000259" key="14">
    <source>
        <dbReference type="Pfam" id="PF00316"/>
    </source>
</evidence>
<dbReference type="InterPro" id="IPR033391">
    <property type="entry name" value="FBPase_N"/>
</dbReference>
<feature type="binding site" evidence="12">
    <location>
        <position position="118"/>
    </location>
    <ligand>
        <name>Mg(2+)</name>
        <dbReference type="ChEBI" id="CHEBI:18420"/>
        <label>2</label>
    </ligand>
</feature>
<keyword evidence="8 12" id="KW-0460">Magnesium</keyword>
<evidence type="ECO:0000256" key="7">
    <source>
        <dbReference type="ARBA" id="ARBA00022801"/>
    </source>
</evidence>
<evidence type="ECO:0000256" key="2">
    <source>
        <dbReference type="ARBA" id="ARBA00005215"/>
    </source>
</evidence>
<dbReference type="GO" id="GO:0000287">
    <property type="term" value="F:magnesium ion binding"/>
    <property type="evidence" value="ECO:0007669"/>
    <property type="project" value="UniProtKB-UniRule"/>
</dbReference>
<dbReference type="RefSeq" id="WP_005417275.1">
    <property type="nucleotide sequence ID" value="NZ_CM001400.1"/>
</dbReference>
<dbReference type="PANTHER" id="PTHR11556">
    <property type="entry name" value="FRUCTOSE-1,6-BISPHOSPHATASE-RELATED"/>
    <property type="match status" value="1"/>
</dbReference>
<feature type="binding site" evidence="12">
    <location>
        <position position="92"/>
    </location>
    <ligand>
        <name>Mg(2+)</name>
        <dbReference type="ChEBI" id="CHEBI:18420"/>
        <label>1</label>
    </ligand>
</feature>
<dbReference type="AlphaFoldDB" id="A0AAV3EXX1"/>
<dbReference type="InterPro" id="IPR020548">
    <property type="entry name" value="Fructose_bisphosphatase_AS"/>
</dbReference>
<evidence type="ECO:0000256" key="4">
    <source>
        <dbReference type="ARBA" id="ARBA00013093"/>
    </source>
</evidence>
<dbReference type="InterPro" id="IPR028343">
    <property type="entry name" value="FBPtase"/>
</dbReference>
<dbReference type="PRINTS" id="PR00115">
    <property type="entry name" value="F16BPHPHTASE"/>
</dbReference>
<feature type="binding site" evidence="12">
    <location>
        <position position="115"/>
    </location>
    <ligand>
        <name>Mg(2+)</name>
        <dbReference type="ChEBI" id="CHEBI:18420"/>
        <label>2</label>
    </ligand>
</feature>
<accession>A0AAV3EXX1</accession>
<dbReference type="InterPro" id="IPR044015">
    <property type="entry name" value="FBPase_C_dom"/>
</dbReference>
<comment type="catalytic activity">
    <reaction evidence="1 12">
        <text>beta-D-fructose 1,6-bisphosphate + H2O = beta-D-fructose 6-phosphate + phosphate</text>
        <dbReference type="Rhea" id="RHEA:11064"/>
        <dbReference type="ChEBI" id="CHEBI:15377"/>
        <dbReference type="ChEBI" id="CHEBI:32966"/>
        <dbReference type="ChEBI" id="CHEBI:43474"/>
        <dbReference type="ChEBI" id="CHEBI:57634"/>
        <dbReference type="EC" id="3.1.3.11"/>
    </reaction>
</comment>
<evidence type="ECO:0000256" key="8">
    <source>
        <dbReference type="ARBA" id="ARBA00022842"/>
    </source>
</evidence>
<comment type="subunit">
    <text evidence="12">Homotetramer.</text>
</comment>
<evidence type="ECO:0000256" key="11">
    <source>
        <dbReference type="ARBA" id="ARBA00081210"/>
    </source>
</evidence>
<comment type="subcellular location">
    <subcellularLocation>
        <location evidence="12">Cytoplasm</location>
    </subcellularLocation>
</comment>
<feature type="binding site" evidence="12">
    <location>
        <position position="115"/>
    </location>
    <ligand>
        <name>Mg(2+)</name>
        <dbReference type="ChEBI" id="CHEBI:18420"/>
        <label>1</label>
    </ligand>
</feature>
<evidence type="ECO:0000256" key="12">
    <source>
        <dbReference type="HAMAP-Rule" id="MF_01855"/>
    </source>
</evidence>
<dbReference type="PROSITE" id="PS00124">
    <property type="entry name" value="FBPASE"/>
    <property type="match status" value="1"/>
</dbReference>
<keyword evidence="7 12" id="KW-0378">Hydrolase</keyword>
<feature type="binding site" evidence="12">
    <location>
        <position position="117"/>
    </location>
    <ligand>
        <name>Mg(2+)</name>
        <dbReference type="ChEBI" id="CHEBI:18420"/>
        <label>1</label>
    </ligand>
</feature>
<dbReference type="NCBIfam" id="NF006778">
    <property type="entry name" value="PRK09293.1-1"/>
    <property type="match status" value="1"/>
</dbReference>
<comment type="pathway">
    <text evidence="2">Carbohydrate biosynthesis; Calvin cycle.</text>
</comment>
<evidence type="ECO:0000256" key="9">
    <source>
        <dbReference type="ARBA" id="ARBA00023277"/>
    </source>
</evidence>
<evidence type="ECO:0000313" key="17">
    <source>
        <dbReference type="Proteomes" id="UP000004521"/>
    </source>
</evidence>
<protein>
    <recommendedName>
        <fullName evidence="10 12">Fructose-1,6-bisphosphatase class 1</fullName>
        <shortName evidence="12">FBPase class 1</shortName>
        <ecNumber evidence="4 12">3.1.3.11</ecNumber>
    </recommendedName>
    <alternativeName>
        <fullName evidence="11 12">D-fructose-1,6-bisphosphate 1-phosphohydrolase class 1</fullName>
    </alternativeName>
</protein>
<dbReference type="Gene3D" id="3.30.540.10">
    <property type="entry name" value="Fructose-1,6-Bisphosphatase, subunit A, domain 1"/>
    <property type="match status" value="1"/>
</dbReference>
<dbReference type="GO" id="GO:0042132">
    <property type="term" value="F:fructose 1,6-bisphosphate 1-phosphatase activity"/>
    <property type="evidence" value="ECO:0007669"/>
    <property type="project" value="UniProtKB-UniRule"/>
</dbReference>
<dbReference type="PANTHER" id="PTHR11556:SF35">
    <property type="entry name" value="SEDOHEPTULOSE-1,7-BISPHOSPHATASE, CHLOROPLASTIC"/>
    <property type="match status" value="1"/>
</dbReference>
<dbReference type="Proteomes" id="UP000004521">
    <property type="component" value="Chromosome I"/>
</dbReference>
<dbReference type="GO" id="GO:0006002">
    <property type="term" value="P:fructose 6-phosphate metabolic process"/>
    <property type="evidence" value="ECO:0007669"/>
    <property type="project" value="TreeGrafter"/>
</dbReference>
<feature type="binding site" evidence="12">
    <location>
        <position position="280"/>
    </location>
    <ligand>
        <name>Mg(2+)</name>
        <dbReference type="ChEBI" id="CHEBI:18420"/>
        <label>2</label>
    </ligand>
</feature>
<dbReference type="PIRSF" id="PIRSF000904">
    <property type="entry name" value="FBPtase_SBPase"/>
    <property type="match status" value="1"/>
</dbReference>
<feature type="domain" description="Fructose-1-6-bisphosphatase class 1 C-terminal" evidence="15">
    <location>
        <begin position="201"/>
        <end position="331"/>
    </location>
</feature>
<reference evidence="16 17" key="1">
    <citation type="journal article" date="2012" name="J. Bacteriol.">
        <title>Draft Genome Sequence of Vibrio fischeri SR5, a Strain Isolated from the Light Organ of the Mediterranean Squid Sepiola robusta.</title>
        <authorList>
            <person name="Gyllborg M.C."/>
            <person name="Sahl J.W."/>
            <person name="Cronin D.C.III."/>
            <person name="Rasko D.A."/>
            <person name="Mandel M.J."/>
        </authorList>
    </citation>
    <scope>NUCLEOTIDE SEQUENCE [LARGE SCALE GENOMIC DNA]</scope>
    <source>
        <strain evidence="16 17">SR5</strain>
    </source>
</reference>
<evidence type="ECO:0000259" key="15">
    <source>
        <dbReference type="Pfam" id="PF18913"/>
    </source>
</evidence>
<comment type="similarity">
    <text evidence="3 12 13">Belongs to the FBPase class 1 family.</text>
</comment>
<evidence type="ECO:0000256" key="3">
    <source>
        <dbReference type="ARBA" id="ARBA00010941"/>
    </source>
</evidence>
<feature type="binding site" evidence="12">
    <location>
        <position position="211"/>
    </location>
    <ligand>
        <name>substrate</name>
    </ligand>
</feature>
<gene>
    <name evidence="12" type="primary">fbp</name>
    <name evidence="16" type="ORF">VFSR5_0246</name>
</gene>
<dbReference type="FunFam" id="3.40.190.80:FF:000001">
    <property type="entry name" value="Fructose-1,6-bisphosphatase class 1"/>
    <property type="match status" value="1"/>
</dbReference>
<keyword evidence="9 12" id="KW-0119">Carbohydrate metabolism</keyword>
<organism evidence="16 17">
    <name type="scientific">Aliivibrio fischeri SR5</name>
    <dbReference type="NCBI Taxonomy" id="1088719"/>
    <lineage>
        <taxon>Bacteria</taxon>
        <taxon>Pseudomonadati</taxon>
        <taxon>Pseudomonadota</taxon>
        <taxon>Gammaproteobacteria</taxon>
        <taxon>Vibrionales</taxon>
        <taxon>Vibrionaceae</taxon>
        <taxon>Aliivibrio</taxon>
    </lineage>
</organism>
<feature type="domain" description="Fructose-1-6-bisphosphatase class I N-terminal" evidence="14">
    <location>
        <begin position="6"/>
        <end position="197"/>
    </location>
</feature>
<dbReference type="GO" id="GO:0005986">
    <property type="term" value="P:sucrose biosynthetic process"/>
    <property type="evidence" value="ECO:0007669"/>
    <property type="project" value="TreeGrafter"/>
</dbReference>
<keyword evidence="5 12" id="KW-0963">Cytoplasm</keyword>
<dbReference type="GO" id="GO:0005829">
    <property type="term" value="C:cytosol"/>
    <property type="evidence" value="ECO:0007669"/>
    <property type="project" value="TreeGrafter"/>
</dbReference>
<name>A0AAV3EXX1_ALIFS</name>
<dbReference type="CDD" id="cd00354">
    <property type="entry name" value="FBPase"/>
    <property type="match status" value="1"/>
</dbReference>
<dbReference type="FunFam" id="3.30.540.10:FF:000002">
    <property type="entry name" value="Fructose-1,6-bisphosphatase class 1"/>
    <property type="match status" value="1"/>
</dbReference>
<feature type="binding site" evidence="12">
    <location>
        <begin position="262"/>
        <end position="264"/>
    </location>
    <ligand>
        <name>substrate</name>
    </ligand>
</feature>
<dbReference type="Pfam" id="PF00316">
    <property type="entry name" value="FBPase"/>
    <property type="match status" value="1"/>
</dbReference>
<keyword evidence="6 12" id="KW-0479">Metal-binding</keyword>
<evidence type="ECO:0000313" key="16">
    <source>
        <dbReference type="EMBL" id="EHN71622.1"/>
    </source>
</evidence>
<dbReference type="HAMAP" id="MF_01855">
    <property type="entry name" value="FBPase_class1"/>
    <property type="match status" value="1"/>
</dbReference>
<dbReference type="SUPFAM" id="SSF56655">
    <property type="entry name" value="Carbohydrate phosphatase"/>
    <property type="match status" value="1"/>
</dbReference>